<organism evidence="5 6">
    <name type="scientific">Niveomyces insectorum RCEF 264</name>
    <dbReference type="NCBI Taxonomy" id="1081102"/>
    <lineage>
        <taxon>Eukaryota</taxon>
        <taxon>Fungi</taxon>
        <taxon>Dikarya</taxon>
        <taxon>Ascomycota</taxon>
        <taxon>Pezizomycotina</taxon>
        <taxon>Sordariomycetes</taxon>
        <taxon>Hypocreomycetidae</taxon>
        <taxon>Hypocreales</taxon>
        <taxon>Cordycipitaceae</taxon>
        <taxon>Niveomyces</taxon>
    </lineage>
</organism>
<keyword evidence="6" id="KW-1185">Reference proteome</keyword>
<sequence>MAGASTTATIRPLTVADRDACVAVENAAFANPAHRASPEKFTYRLTVCPEACLGLFFVPSSAAAATDGELVAHVIATRCRGPRVTDASMGLPADWRTATTAPATAPAAAAAATPAHGAAQPPTPPPPPPPPSPLGNEPDGRTVAVHSLAVAPAVQGRGYGTQLVRAYLQRLADTGRDLDPPVDRVALICQDYLVGYYEKLAFVNLGPSAAQFGGGGWFDMVYDLRKSGVASNEP</sequence>
<dbReference type="Pfam" id="PF00583">
    <property type="entry name" value="Acetyltransf_1"/>
    <property type="match status" value="1"/>
</dbReference>
<dbReference type="SUPFAM" id="SSF55729">
    <property type="entry name" value="Acyl-CoA N-acyltransferases (Nat)"/>
    <property type="match status" value="1"/>
</dbReference>
<keyword evidence="2" id="KW-0012">Acyltransferase</keyword>
<comment type="caution">
    <text evidence="5">The sequence shown here is derived from an EMBL/GenBank/DDBJ whole genome shotgun (WGS) entry which is preliminary data.</text>
</comment>
<dbReference type="InterPro" id="IPR051635">
    <property type="entry name" value="SNAT-like"/>
</dbReference>
<dbReference type="PANTHER" id="PTHR10908">
    <property type="entry name" value="SEROTONIN N-ACETYLTRANSFERASE"/>
    <property type="match status" value="1"/>
</dbReference>
<proteinExistence type="predicted"/>
<dbReference type="InterPro" id="IPR000182">
    <property type="entry name" value="GNAT_dom"/>
</dbReference>
<dbReference type="CDD" id="cd04301">
    <property type="entry name" value="NAT_SF"/>
    <property type="match status" value="1"/>
</dbReference>
<feature type="region of interest" description="Disordered" evidence="3">
    <location>
        <begin position="102"/>
        <end position="140"/>
    </location>
</feature>
<evidence type="ECO:0000313" key="5">
    <source>
        <dbReference type="EMBL" id="OAA54821.1"/>
    </source>
</evidence>
<dbReference type="AlphaFoldDB" id="A0A167MW08"/>
<feature type="domain" description="N-acetyltransferase" evidence="4">
    <location>
        <begin position="8"/>
        <end position="225"/>
    </location>
</feature>
<name>A0A167MW08_9HYPO</name>
<dbReference type="EMBL" id="AZHD01000022">
    <property type="protein sequence ID" value="OAA54821.1"/>
    <property type="molecule type" value="Genomic_DNA"/>
</dbReference>
<feature type="compositionally biased region" description="Low complexity" evidence="3">
    <location>
        <begin position="102"/>
        <end position="120"/>
    </location>
</feature>
<dbReference type="OrthoDB" id="30840at2759"/>
<keyword evidence="1 5" id="KW-0808">Transferase</keyword>
<evidence type="ECO:0000259" key="4">
    <source>
        <dbReference type="PROSITE" id="PS51186"/>
    </source>
</evidence>
<evidence type="ECO:0000313" key="6">
    <source>
        <dbReference type="Proteomes" id="UP000076874"/>
    </source>
</evidence>
<dbReference type="PANTHER" id="PTHR10908:SF0">
    <property type="entry name" value="SEROTONIN N-ACETYLTRANSFERASE"/>
    <property type="match status" value="1"/>
</dbReference>
<reference evidence="5 6" key="1">
    <citation type="journal article" date="2016" name="Genome Biol. Evol.">
        <title>Divergent and convergent evolution of fungal pathogenicity.</title>
        <authorList>
            <person name="Shang Y."/>
            <person name="Xiao G."/>
            <person name="Zheng P."/>
            <person name="Cen K."/>
            <person name="Zhan S."/>
            <person name="Wang C."/>
        </authorList>
    </citation>
    <scope>NUCLEOTIDE SEQUENCE [LARGE SCALE GENOMIC DNA]</scope>
    <source>
        <strain evidence="5 6">RCEF 264</strain>
    </source>
</reference>
<protein>
    <submittedName>
        <fullName evidence="5">Gcn5-related n-acetyltransferase</fullName>
    </submittedName>
</protein>
<dbReference type="STRING" id="1081102.A0A167MW08"/>
<evidence type="ECO:0000256" key="3">
    <source>
        <dbReference type="SAM" id="MobiDB-lite"/>
    </source>
</evidence>
<evidence type="ECO:0000256" key="2">
    <source>
        <dbReference type="ARBA" id="ARBA00023315"/>
    </source>
</evidence>
<dbReference type="InterPro" id="IPR016181">
    <property type="entry name" value="Acyl_CoA_acyltransferase"/>
</dbReference>
<dbReference type="Proteomes" id="UP000076874">
    <property type="component" value="Unassembled WGS sequence"/>
</dbReference>
<dbReference type="GO" id="GO:0004059">
    <property type="term" value="F:aralkylamine N-acetyltransferase activity"/>
    <property type="evidence" value="ECO:0007669"/>
    <property type="project" value="TreeGrafter"/>
</dbReference>
<dbReference type="PROSITE" id="PS51186">
    <property type="entry name" value="GNAT"/>
    <property type="match status" value="1"/>
</dbReference>
<feature type="compositionally biased region" description="Pro residues" evidence="3">
    <location>
        <begin position="121"/>
        <end position="133"/>
    </location>
</feature>
<dbReference type="Gene3D" id="3.40.630.30">
    <property type="match status" value="1"/>
</dbReference>
<evidence type="ECO:0000256" key="1">
    <source>
        <dbReference type="ARBA" id="ARBA00022679"/>
    </source>
</evidence>
<accession>A0A167MW08</accession>
<gene>
    <name evidence="5" type="ORF">SPI_08692</name>
</gene>
<dbReference type="GO" id="GO:0005737">
    <property type="term" value="C:cytoplasm"/>
    <property type="evidence" value="ECO:0007669"/>
    <property type="project" value="TreeGrafter"/>
</dbReference>